<reference evidence="2" key="1">
    <citation type="journal article" date="2024" name="Antonie Van Leeuwenhoek">
        <title>Isoptericola haloaureus sp. nov., a dimorphic actinobacterium isolated from mangrove sediments of southeast India, implicating biosaline agricultural significance through nitrogen fixation and salt tolerance genes.</title>
        <authorList>
            <person name="Prathaban M."/>
            <person name="Prathiviraj R."/>
            <person name="Ravichandran M."/>
            <person name="Natarajan S.D."/>
            <person name="Sobanaa M."/>
            <person name="Hari Krishna Kumar S."/>
            <person name="Chandrasekar V."/>
            <person name="Selvin J."/>
        </authorList>
    </citation>
    <scope>NUCLEOTIDE SEQUENCE</scope>
    <source>
        <strain evidence="2">MP1014</strain>
    </source>
</reference>
<evidence type="ECO:0000259" key="1">
    <source>
        <dbReference type="Pfam" id="PF08818"/>
    </source>
</evidence>
<protein>
    <submittedName>
        <fullName evidence="2">DUF1801 domain-containing protein</fullName>
    </submittedName>
</protein>
<gene>
    <name evidence="2" type="ORF">V5O49_08280</name>
</gene>
<reference evidence="2" key="2">
    <citation type="submission" date="2024-02" db="EMBL/GenBank/DDBJ databases">
        <authorList>
            <person name="Prathaban M."/>
            <person name="Mythili R."/>
            <person name="Sharmila Devi N."/>
            <person name="Sobanaa M."/>
            <person name="Prathiviraj R."/>
            <person name="Selvin J."/>
        </authorList>
    </citation>
    <scope>NUCLEOTIDE SEQUENCE</scope>
    <source>
        <strain evidence="2">MP1014</strain>
    </source>
</reference>
<evidence type="ECO:0000313" key="3">
    <source>
        <dbReference type="Proteomes" id="UP001310387"/>
    </source>
</evidence>
<proteinExistence type="predicted"/>
<dbReference type="RefSeq" id="WP_332901808.1">
    <property type="nucleotide sequence ID" value="NZ_JBAGLP010000117.1"/>
</dbReference>
<name>A0ABU7Z6M3_9MICO</name>
<dbReference type="Gene3D" id="3.90.1150.200">
    <property type="match status" value="1"/>
</dbReference>
<dbReference type="EMBL" id="JBAGLP010000117">
    <property type="protein sequence ID" value="MEG3615116.1"/>
    <property type="molecule type" value="Genomic_DNA"/>
</dbReference>
<accession>A0ABU7Z6M3</accession>
<comment type="caution">
    <text evidence="2">The sequence shown here is derived from an EMBL/GenBank/DDBJ whole genome shotgun (WGS) entry which is preliminary data.</text>
</comment>
<dbReference type="Proteomes" id="UP001310387">
    <property type="component" value="Unassembled WGS sequence"/>
</dbReference>
<dbReference type="SUPFAM" id="SSF159888">
    <property type="entry name" value="YdhG-like"/>
    <property type="match status" value="1"/>
</dbReference>
<dbReference type="InterPro" id="IPR014922">
    <property type="entry name" value="YdhG-like"/>
</dbReference>
<evidence type="ECO:0000313" key="2">
    <source>
        <dbReference type="EMBL" id="MEG3615116.1"/>
    </source>
</evidence>
<feature type="domain" description="YdhG-like" evidence="1">
    <location>
        <begin position="19"/>
        <end position="108"/>
    </location>
</feature>
<organism evidence="2 3">
    <name type="scientific">Isoptericola haloaureus</name>
    <dbReference type="NCBI Taxonomy" id="1542902"/>
    <lineage>
        <taxon>Bacteria</taxon>
        <taxon>Bacillati</taxon>
        <taxon>Actinomycetota</taxon>
        <taxon>Actinomycetes</taxon>
        <taxon>Micrococcales</taxon>
        <taxon>Promicromonosporaceae</taxon>
        <taxon>Isoptericola</taxon>
    </lineage>
</organism>
<dbReference type="Pfam" id="PF08818">
    <property type="entry name" value="DUF1801"/>
    <property type="match status" value="1"/>
</dbReference>
<sequence length="124" mass="13401">MDAVGVVSAYVESLDGPDREAVAHVLDRARRTVPEATEGRSYGMPALRYRDSPLLSVVATARHVGVYPFSPAVVAALADRLEGFRVTKGSVGFRPGHPLPDDVVERLVVLRREEIDAMHAGRPG</sequence>
<keyword evidence="3" id="KW-1185">Reference proteome</keyword>